<feature type="transmembrane region" description="Helical" evidence="6">
    <location>
        <begin position="120"/>
        <end position="138"/>
    </location>
</feature>
<keyword evidence="4 6" id="KW-1133">Transmembrane helix</keyword>
<protein>
    <submittedName>
        <fullName evidence="8">PspC domain-containing protein</fullName>
    </submittedName>
</protein>
<dbReference type="GO" id="GO:0005886">
    <property type="term" value="C:plasma membrane"/>
    <property type="evidence" value="ECO:0007669"/>
    <property type="project" value="UniProtKB-SubCell"/>
</dbReference>
<keyword evidence="3 6" id="KW-0812">Transmembrane</keyword>
<evidence type="ECO:0000313" key="8">
    <source>
        <dbReference type="EMBL" id="MBK9984875.1"/>
    </source>
</evidence>
<organism evidence="8 9">
    <name type="scientific">Candidatus Opimibacter skivensis</name>
    <dbReference type="NCBI Taxonomy" id="2982028"/>
    <lineage>
        <taxon>Bacteria</taxon>
        <taxon>Pseudomonadati</taxon>
        <taxon>Bacteroidota</taxon>
        <taxon>Saprospiria</taxon>
        <taxon>Saprospirales</taxon>
        <taxon>Saprospiraceae</taxon>
        <taxon>Candidatus Opimibacter</taxon>
    </lineage>
</organism>
<dbReference type="PANTHER" id="PTHR33885:SF3">
    <property type="entry name" value="PHAGE SHOCK PROTEIN C"/>
    <property type="match status" value="1"/>
</dbReference>
<evidence type="ECO:0000256" key="2">
    <source>
        <dbReference type="ARBA" id="ARBA00022475"/>
    </source>
</evidence>
<dbReference type="Pfam" id="PF04024">
    <property type="entry name" value="PspC"/>
    <property type="match status" value="1"/>
</dbReference>
<dbReference type="InterPro" id="IPR052027">
    <property type="entry name" value="PspC"/>
</dbReference>
<dbReference type="AlphaFoldDB" id="A0A9D7T0A0"/>
<evidence type="ECO:0000313" key="9">
    <source>
        <dbReference type="Proteomes" id="UP000808337"/>
    </source>
</evidence>
<feature type="transmembrane region" description="Helical" evidence="6">
    <location>
        <begin position="144"/>
        <end position="165"/>
    </location>
</feature>
<comment type="caution">
    <text evidence="8">The sequence shown here is derived from an EMBL/GenBank/DDBJ whole genome shotgun (WGS) entry which is preliminary data.</text>
</comment>
<reference evidence="8 9" key="1">
    <citation type="submission" date="2020-10" db="EMBL/GenBank/DDBJ databases">
        <title>Connecting structure to function with the recovery of over 1000 high-quality activated sludge metagenome-assembled genomes encoding full-length rRNA genes using long-read sequencing.</title>
        <authorList>
            <person name="Singleton C.M."/>
            <person name="Petriglieri F."/>
            <person name="Kristensen J.M."/>
            <person name="Kirkegaard R.H."/>
            <person name="Michaelsen T.Y."/>
            <person name="Andersen M.H."/>
            <person name="Karst S.M."/>
            <person name="Dueholm M.S."/>
            <person name="Nielsen P.H."/>
            <person name="Albertsen M."/>
        </authorList>
    </citation>
    <scope>NUCLEOTIDE SEQUENCE [LARGE SCALE GENOMIC DNA]</scope>
    <source>
        <strain evidence="8">Ribe_18-Q3-R11-54_MAXAC.273</strain>
    </source>
</reference>
<dbReference type="PANTHER" id="PTHR33885">
    <property type="entry name" value="PHAGE SHOCK PROTEIN C"/>
    <property type="match status" value="1"/>
</dbReference>
<dbReference type="EMBL" id="JADKGY010000032">
    <property type="protein sequence ID" value="MBK9984875.1"/>
    <property type="molecule type" value="Genomic_DNA"/>
</dbReference>
<evidence type="ECO:0000256" key="4">
    <source>
        <dbReference type="ARBA" id="ARBA00022989"/>
    </source>
</evidence>
<evidence type="ECO:0000256" key="1">
    <source>
        <dbReference type="ARBA" id="ARBA00004162"/>
    </source>
</evidence>
<gene>
    <name evidence="8" type="ORF">IPP15_21355</name>
</gene>
<evidence type="ECO:0000259" key="7">
    <source>
        <dbReference type="Pfam" id="PF04024"/>
    </source>
</evidence>
<feature type="domain" description="Phage shock protein PspC N-terminal" evidence="7">
    <location>
        <begin position="110"/>
        <end position="167"/>
    </location>
</feature>
<dbReference type="Proteomes" id="UP000808337">
    <property type="component" value="Unassembled WGS sequence"/>
</dbReference>
<evidence type="ECO:0000256" key="6">
    <source>
        <dbReference type="SAM" id="Phobius"/>
    </source>
</evidence>
<keyword evidence="5 6" id="KW-0472">Membrane</keyword>
<dbReference type="InterPro" id="IPR007168">
    <property type="entry name" value="Phageshock_PspC_N"/>
</dbReference>
<accession>A0A9D7T0A0</accession>
<comment type="subcellular location">
    <subcellularLocation>
        <location evidence="1">Cell membrane</location>
        <topology evidence="1">Single-pass membrane protein</topology>
    </subcellularLocation>
</comment>
<evidence type="ECO:0000256" key="3">
    <source>
        <dbReference type="ARBA" id="ARBA00022692"/>
    </source>
</evidence>
<keyword evidence="2" id="KW-1003">Cell membrane</keyword>
<evidence type="ECO:0000256" key="5">
    <source>
        <dbReference type="ARBA" id="ARBA00023136"/>
    </source>
</evidence>
<proteinExistence type="predicted"/>
<name>A0A9D7T0A0_9BACT</name>
<sequence length="268" mass="30089">MNKTININLGGYALIIDEDAYDTAHHYLMTLGSHFGSDEGATEIMQDIETRMGELINRKKGTRIIVNKVDVVEAIAVLGTPEELKDINFSEGSNQSKRTTGTPFTLKTGKRLYRDKDDKVIGGVCSGLAAYFGIQDVVWVRIAFVILTLAFGSSFIVYLVLWGIVPPAKTVSDRLEMMGEPTNVNNIAKAIKDELEEMGDKIQNKFENKFGKKFGQKFGDKFGHKSPKEKSDHHDDDSDQILTSGFTWNYKTCRNEKMKAPYNKKDFV</sequence>